<dbReference type="EMBL" id="JAQMTI010000279">
    <property type="protein sequence ID" value="MDB9444079.1"/>
    <property type="molecule type" value="Genomic_DNA"/>
</dbReference>
<keyword evidence="3" id="KW-1185">Reference proteome</keyword>
<dbReference type="RefSeq" id="WP_096567402.1">
    <property type="nucleotide sequence ID" value="NZ_JAQMTI010000279.1"/>
</dbReference>
<feature type="region of interest" description="Disordered" evidence="1">
    <location>
        <begin position="1"/>
        <end position="23"/>
    </location>
</feature>
<evidence type="ECO:0000256" key="1">
    <source>
        <dbReference type="SAM" id="MobiDB-lite"/>
    </source>
</evidence>
<evidence type="ECO:0000313" key="3">
    <source>
        <dbReference type="Proteomes" id="UP001211711"/>
    </source>
</evidence>
<proteinExistence type="predicted"/>
<evidence type="ECO:0008006" key="4">
    <source>
        <dbReference type="Google" id="ProtNLM"/>
    </source>
</evidence>
<comment type="caution">
    <text evidence="2">The sequence shown here is derived from an EMBL/GenBank/DDBJ whole genome shotgun (WGS) entry which is preliminary data.</text>
</comment>
<name>A0ABT4ZXR8_9CYAN</name>
<protein>
    <recommendedName>
        <fullName evidence="4">Transposase</fullName>
    </recommendedName>
</protein>
<sequence>MNHIFSSHAKTQRRKGRKEDNKKDVVQIHENCCKLNVFVGFRSSTQPTNQDIFDFGEGIDIGISLLGCEEISNFSIPHPEAKIPNIY</sequence>
<accession>A0ABT4ZXR8</accession>
<reference evidence="2 3" key="1">
    <citation type="submission" date="2023-01" db="EMBL/GenBank/DDBJ databases">
        <title>Genomes from the Australian National Cyanobacteria Reference Collection.</title>
        <authorList>
            <person name="Willis A."/>
            <person name="Lee E.M.F."/>
        </authorList>
    </citation>
    <scope>NUCLEOTIDE SEQUENCE [LARGE SCALE GENOMIC DNA]</scope>
    <source>
        <strain evidence="2 3">CS-549</strain>
    </source>
</reference>
<gene>
    <name evidence="2" type="ORF">PN497_22395</name>
</gene>
<dbReference type="Proteomes" id="UP001211711">
    <property type="component" value="Unassembled WGS sequence"/>
</dbReference>
<evidence type="ECO:0000313" key="2">
    <source>
        <dbReference type="EMBL" id="MDB9444079.1"/>
    </source>
</evidence>
<organism evidence="2 3">
    <name type="scientific">Sphaerospermopsis kisseleviana CS-549</name>
    <dbReference type="NCBI Taxonomy" id="3021783"/>
    <lineage>
        <taxon>Bacteria</taxon>
        <taxon>Bacillati</taxon>
        <taxon>Cyanobacteriota</taxon>
        <taxon>Cyanophyceae</taxon>
        <taxon>Nostocales</taxon>
        <taxon>Aphanizomenonaceae</taxon>
        <taxon>Sphaerospermopsis</taxon>
        <taxon>Sphaerospermopsis kisseleviana</taxon>
    </lineage>
</organism>